<dbReference type="RefSeq" id="WP_224528538.1">
    <property type="nucleotide sequence ID" value="NZ_JAIUJR010000005.1"/>
</dbReference>
<proteinExistence type="predicted"/>
<keyword evidence="1" id="KW-0812">Transmembrane</keyword>
<dbReference type="InterPro" id="IPR025461">
    <property type="entry name" value="ABA4-like"/>
</dbReference>
<feature type="transmembrane region" description="Helical" evidence="1">
    <location>
        <begin position="36"/>
        <end position="58"/>
    </location>
</feature>
<reference evidence="3" key="1">
    <citation type="submission" date="2023-07" db="EMBL/GenBank/DDBJ databases">
        <authorList>
            <person name="Yue Y."/>
        </authorList>
    </citation>
    <scope>NUCLEOTIDE SEQUENCE [LARGE SCALE GENOMIC DNA]</scope>
    <source>
        <strain evidence="3">D23</strain>
    </source>
</reference>
<comment type="caution">
    <text evidence="2">The sequence shown here is derived from an EMBL/GenBank/DDBJ whole genome shotgun (WGS) entry which is preliminary data.</text>
</comment>
<name>A0ABS7XRV3_9FLAO</name>
<organism evidence="2 3">
    <name type="scientific">Winogradskyella alexanderae</name>
    <dbReference type="NCBI Taxonomy" id="2877123"/>
    <lineage>
        <taxon>Bacteria</taxon>
        <taxon>Pseudomonadati</taxon>
        <taxon>Bacteroidota</taxon>
        <taxon>Flavobacteriia</taxon>
        <taxon>Flavobacteriales</taxon>
        <taxon>Flavobacteriaceae</taxon>
        <taxon>Winogradskyella</taxon>
    </lineage>
</organism>
<keyword evidence="1" id="KW-0472">Membrane</keyword>
<dbReference type="EMBL" id="JAIUJR010000005">
    <property type="protein sequence ID" value="MCA0132738.1"/>
    <property type="molecule type" value="Genomic_DNA"/>
</dbReference>
<evidence type="ECO:0000313" key="2">
    <source>
        <dbReference type="EMBL" id="MCA0132738.1"/>
    </source>
</evidence>
<feature type="transmembrane region" description="Helical" evidence="1">
    <location>
        <begin position="6"/>
        <end position="24"/>
    </location>
</feature>
<gene>
    <name evidence="2" type="ORF">LBU54_09095</name>
</gene>
<feature type="transmembrane region" description="Helical" evidence="1">
    <location>
        <begin position="110"/>
        <end position="132"/>
    </location>
</feature>
<dbReference type="Pfam" id="PF14108">
    <property type="entry name" value="ABA4-like"/>
    <property type="match status" value="1"/>
</dbReference>
<keyword evidence="3" id="KW-1185">Reference proteome</keyword>
<protein>
    <submittedName>
        <fullName evidence="2">DUF4281 domain-containing protein</fullName>
    </submittedName>
</protein>
<evidence type="ECO:0000256" key="1">
    <source>
        <dbReference type="SAM" id="Phobius"/>
    </source>
</evidence>
<feature type="transmembrane region" description="Helical" evidence="1">
    <location>
        <begin position="78"/>
        <end position="98"/>
    </location>
</feature>
<sequence length="139" mass="15725">MSTPEVFSLANMIAMPMWLLMIILPKWKVTRLLIDFKVIPLLLSIIYAIYIVTSMLSGPPMDFGSLESVMNLFTVENAVLAGWVHYLAFDLVVGMWMLDENKNLKIHPLIMAPCLIGTFMLGPIGFTLFMIIRAFKKGK</sequence>
<dbReference type="Proteomes" id="UP001198901">
    <property type="component" value="Unassembled WGS sequence"/>
</dbReference>
<accession>A0ABS7XRV3</accession>
<evidence type="ECO:0000313" key="3">
    <source>
        <dbReference type="Proteomes" id="UP001198901"/>
    </source>
</evidence>
<keyword evidence="1" id="KW-1133">Transmembrane helix</keyword>